<feature type="binding site" description="axial binding residue" evidence="6">
    <location>
        <position position="80"/>
    </location>
    <ligand>
        <name>chlorophyll b</name>
        <dbReference type="ChEBI" id="CHEBI:61721"/>
        <label>1</label>
    </ligand>
    <ligandPart>
        <name>Mg</name>
        <dbReference type="ChEBI" id="CHEBI:25107"/>
    </ligandPart>
</feature>
<dbReference type="GO" id="GO:0009523">
    <property type="term" value="C:photosystem II"/>
    <property type="evidence" value="ECO:0007669"/>
    <property type="project" value="UniProtKB-KW"/>
</dbReference>
<gene>
    <name evidence="8" type="ORF">PPROV_000254200</name>
</gene>
<dbReference type="PANTHER" id="PTHR21649">
    <property type="entry name" value="CHLOROPHYLL A/B BINDING PROTEIN"/>
    <property type="match status" value="1"/>
</dbReference>
<keyword evidence="7" id="KW-0604">Photosystem II</keyword>
<feature type="binding site" evidence="6">
    <location>
        <position position="194"/>
    </location>
    <ligand>
        <name>chlorophyll a</name>
        <dbReference type="ChEBI" id="CHEBI:58416"/>
        <label>1</label>
    </ligand>
</feature>
<dbReference type="OrthoDB" id="494132at2759"/>
<dbReference type="Pfam" id="PF00504">
    <property type="entry name" value="Chloroa_b-bind"/>
    <property type="match status" value="1"/>
</dbReference>
<evidence type="ECO:0000313" key="8">
    <source>
        <dbReference type="EMBL" id="GHP03787.1"/>
    </source>
</evidence>
<dbReference type="EMBL" id="BNJQ01000006">
    <property type="protein sequence ID" value="GHP03787.1"/>
    <property type="molecule type" value="Genomic_DNA"/>
</dbReference>
<comment type="similarity">
    <text evidence="7">Belongs to the light-harvesting chlorophyll a/b-binding (LHC) protein family.</text>
</comment>
<evidence type="ECO:0000256" key="7">
    <source>
        <dbReference type="RuleBase" id="RU363080"/>
    </source>
</evidence>
<evidence type="ECO:0000256" key="3">
    <source>
        <dbReference type="ARBA" id="ARBA00022531"/>
    </source>
</evidence>
<feature type="binding site" evidence="6">
    <location>
        <position position="211"/>
    </location>
    <ligand>
        <name>chlorophyll a</name>
        <dbReference type="ChEBI" id="CHEBI:58416"/>
        <label>1</label>
    </ligand>
</feature>
<keyword evidence="4 7" id="KW-0934">Plastid</keyword>
<feature type="binding site" description="axial binding residue" evidence="6">
    <location>
        <position position="131"/>
    </location>
    <ligand>
        <name>chlorophyll b</name>
        <dbReference type="ChEBI" id="CHEBI:61721"/>
        <label>1</label>
    </ligand>
    <ligandPart>
        <name>Mg</name>
        <dbReference type="ChEBI" id="CHEBI:25107"/>
    </ligandPart>
</feature>
<keyword evidence="9" id="KW-1185">Reference proteome</keyword>
<dbReference type="GO" id="GO:0009535">
    <property type="term" value="C:chloroplast thylakoid membrane"/>
    <property type="evidence" value="ECO:0007669"/>
    <property type="project" value="UniProtKB-SubCell"/>
</dbReference>
<dbReference type="GO" id="GO:0016168">
    <property type="term" value="F:chlorophyll binding"/>
    <property type="evidence" value="ECO:0007669"/>
    <property type="project" value="UniProtKB-KW"/>
</dbReference>
<comment type="caution">
    <text evidence="8">The sequence shown here is derived from an EMBL/GenBank/DDBJ whole genome shotgun (WGS) entry which is preliminary data.</text>
</comment>
<name>A0A830HFA6_9CHLO</name>
<feature type="binding site" evidence="6">
    <location>
        <position position="75"/>
    </location>
    <ligand>
        <name>chlorophyll a</name>
        <dbReference type="ChEBI" id="CHEBI:58416"/>
        <label>1</label>
    </ligand>
</feature>
<keyword evidence="2 7" id="KW-0150">Chloroplast</keyword>
<evidence type="ECO:0000256" key="4">
    <source>
        <dbReference type="ARBA" id="ARBA00022640"/>
    </source>
</evidence>
<evidence type="ECO:0000256" key="2">
    <source>
        <dbReference type="ARBA" id="ARBA00022528"/>
    </source>
</evidence>
<sequence>MMMSKSTMMSKTRAAVRTNATKRVAGRGKGASGDYGWYPEPGTYIGSGAPAWIEEINGGILGGYDDKNTKLAEREIIHGRWAMLGLTGAWASEVGTGVPWFEAGALCTPADCTAIADKFPGAIYPLAPPDSGFPNFFNVLAIEIVFVGLAEAYRTGLIDPIFSELSVGDANPGGRFDPLNLASASDLEELKVKEVKHCRLAMFGWAGVLVQWPVTGKGPITNWAEHVADPWHYTIVGKH</sequence>
<dbReference type="InterPro" id="IPR022796">
    <property type="entry name" value="Chloroa_b-bind"/>
</dbReference>
<comment type="function">
    <text evidence="7">The light-harvesting complex (LHC) functions as a light receptor, it captures and delivers excitation energy to photosystems with which it is closely associated.</text>
</comment>
<dbReference type="SUPFAM" id="SSF103511">
    <property type="entry name" value="Chlorophyll a-b binding protein"/>
    <property type="match status" value="1"/>
</dbReference>
<feature type="binding site" description="axial binding residue" evidence="6">
    <location>
        <position position="151"/>
    </location>
    <ligand>
        <name>chlorophyll b</name>
        <dbReference type="ChEBI" id="CHEBI:61721"/>
        <label>1</label>
    </ligand>
    <ligandPart>
        <name>Mg</name>
        <dbReference type="ChEBI" id="CHEBI:25107"/>
    </ligandPart>
</feature>
<feature type="binding site" evidence="6">
    <location>
        <position position="226"/>
    </location>
    <ligand>
        <name>chlorophyll a</name>
        <dbReference type="ChEBI" id="CHEBI:58416"/>
        <label>1</label>
    </ligand>
</feature>
<evidence type="ECO:0000256" key="1">
    <source>
        <dbReference type="ARBA" id="ARBA00022494"/>
    </source>
</evidence>
<dbReference type="GO" id="GO:0009522">
    <property type="term" value="C:photosystem I"/>
    <property type="evidence" value="ECO:0007669"/>
    <property type="project" value="UniProtKB-KW"/>
</dbReference>
<feature type="binding site" evidence="6">
    <location>
        <position position="78"/>
    </location>
    <ligand>
        <name>chlorophyll a</name>
        <dbReference type="ChEBI" id="CHEBI:58416"/>
        <label>1</label>
    </ligand>
</feature>
<keyword evidence="5 7" id="KW-0157">Chromophore</keyword>
<keyword evidence="7" id="KW-0793">Thylakoid</keyword>
<dbReference type="InterPro" id="IPR001344">
    <property type="entry name" value="Chloro_AB-bd_pln"/>
</dbReference>
<dbReference type="AlphaFoldDB" id="A0A830HFA6"/>
<evidence type="ECO:0000256" key="5">
    <source>
        <dbReference type="ARBA" id="ARBA00022991"/>
    </source>
</evidence>
<dbReference type="GO" id="GO:0009765">
    <property type="term" value="P:photosynthesis, light harvesting"/>
    <property type="evidence" value="ECO:0007669"/>
    <property type="project" value="InterPro"/>
</dbReference>
<comment type="subcellular location">
    <subcellularLocation>
        <location evidence="7">Plastid</location>
        <location evidence="7">Chloroplast thylakoid membrane</location>
    </subcellularLocation>
</comment>
<proteinExistence type="inferred from homology"/>
<evidence type="ECO:0000256" key="6">
    <source>
        <dbReference type="PIRSR" id="PIRSR601344-1"/>
    </source>
</evidence>
<reference evidence="8" key="1">
    <citation type="submission" date="2020-10" db="EMBL/GenBank/DDBJ databases">
        <title>Unveiling of a novel bifunctional photoreceptor, Dualchrome1, isolated from a cosmopolitan green alga.</title>
        <authorList>
            <person name="Suzuki S."/>
            <person name="Kawachi M."/>
        </authorList>
    </citation>
    <scope>NUCLEOTIDE SEQUENCE</scope>
    <source>
        <strain evidence="8">NIES 2893</strain>
    </source>
</reference>
<keyword evidence="7" id="KW-0603">Photosystem I</keyword>
<feature type="binding site" evidence="6">
    <location>
        <position position="193"/>
    </location>
    <ligand>
        <name>chlorophyll a</name>
        <dbReference type="ChEBI" id="CHEBI:58416"/>
        <label>1</label>
    </ligand>
</feature>
<feature type="binding site" evidence="6">
    <location>
        <position position="199"/>
    </location>
    <ligand>
        <name>chlorophyll a</name>
        <dbReference type="ChEBI" id="CHEBI:58416"/>
        <label>1</label>
    </ligand>
</feature>
<keyword evidence="1 6" id="KW-0148">Chlorophyll</keyword>
<keyword evidence="3 7" id="KW-0602">Photosynthesis</keyword>
<organism evidence="8 9">
    <name type="scientific">Pycnococcus provasolii</name>
    <dbReference type="NCBI Taxonomy" id="41880"/>
    <lineage>
        <taxon>Eukaryota</taxon>
        <taxon>Viridiplantae</taxon>
        <taxon>Chlorophyta</taxon>
        <taxon>Pseudoscourfieldiophyceae</taxon>
        <taxon>Pseudoscourfieldiales</taxon>
        <taxon>Pycnococcaceae</taxon>
        <taxon>Pycnococcus</taxon>
    </lineage>
</organism>
<dbReference type="Proteomes" id="UP000660262">
    <property type="component" value="Unassembled WGS sequence"/>
</dbReference>
<evidence type="ECO:0000313" key="9">
    <source>
        <dbReference type="Proteomes" id="UP000660262"/>
    </source>
</evidence>
<accession>A0A830HFA6</accession>
<dbReference type="Gene3D" id="1.10.3460.10">
    <property type="entry name" value="Chlorophyll a/b binding protein domain"/>
    <property type="match status" value="1"/>
</dbReference>
<protein>
    <recommendedName>
        <fullName evidence="7">Chlorophyll a-b binding protein, chloroplastic</fullName>
    </recommendedName>
</protein>